<dbReference type="InterPro" id="IPR014880">
    <property type="entry name" value="SoxZ_dom"/>
</dbReference>
<evidence type="ECO:0000259" key="1">
    <source>
        <dbReference type="Pfam" id="PF08770"/>
    </source>
</evidence>
<dbReference type="AlphaFoldDB" id="A0A1T4VU34"/>
<dbReference type="InterPro" id="IPR030995">
    <property type="entry name" value="SoxZ"/>
</dbReference>
<protein>
    <submittedName>
        <fullName evidence="2">Sulfur-oxidizing protein SoxZ</fullName>
    </submittedName>
</protein>
<evidence type="ECO:0000313" key="3">
    <source>
        <dbReference type="Proteomes" id="UP000190460"/>
    </source>
</evidence>
<dbReference type="OrthoDB" id="9795530at2"/>
<dbReference type="RefSeq" id="WP_078920804.1">
    <property type="nucleotide sequence ID" value="NZ_FUYB01000001.1"/>
</dbReference>
<keyword evidence="3" id="KW-1185">Reference proteome</keyword>
<dbReference type="STRING" id="92487.SAMN02745130_00303"/>
<accession>A0A1T4VU34</accession>
<evidence type="ECO:0000313" key="2">
    <source>
        <dbReference type="EMBL" id="SKA68510.1"/>
    </source>
</evidence>
<dbReference type="EMBL" id="FUYB01000001">
    <property type="protein sequence ID" value="SKA68510.1"/>
    <property type="molecule type" value="Genomic_DNA"/>
</dbReference>
<dbReference type="Gene3D" id="2.60.40.10">
    <property type="entry name" value="Immunoglobulins"/>
    <property type="match status" value="1"/>
</dbReference>
<dbReference type="NCBIfam" id="TIGR04490">
    <property type="entry name" value="SoxZ_true"/>
    <property type="match status" value="1"/>
</dbReference>
<reference evidence="2 3" key="1">
    <citation type="submission" date="2017-02" db="EMBL/GenBank/DDBJ databases">
        <authorList>
            <person name="Peterson S.W."/>
        </authorList>
    </citation>
    <scope>NUCLEOTIDE SEQUENCE [LARGE SCALE GENOMIC DNA]</scope>
    <source>
        <strain evidence="2 3">ATCC 49788</strain>
    </source>
</reference>
<dbReference type="SUPFAM" id="SSF81296">
    <property type="entry name" value="E set domains"/>
    <property type="match status" value="1"/>
</dbReference>
<organism evidence="2 3">
    <name type="scientific">Thiothrix eikelboomii</name>
    <dbReference type="NCBI Taxonomy" id="92487"/>
    <lineage>
        <taxon>Bacteria</taxon>
        <taxon>Pseudomonadati</taxon>
        <taxon>Pseudomonadota</taxon>
        <taxon>Gammaproteobacteria</taxon>
        <taxon>Thiotrichales</taxon>
        <taxon>Thiotrichaceae</taxon>
        <taxon>Thiothrix</taxon>
    </lineage>
</organism>
<sequence length="102" mass="10929">MASVKLKAKSIDGGLIEVKALMTHPMETGLRKDSSGAVVPAHYITEVVVTANDKEVMKTSWGGSVSKNPYLSFNYKGAVGDKLKLTWKDNKDGTDTAEAAVE</sequence>
<feature type="domain" description="Sulphur oxidation protein SoxZ" evidence="1">
    <location>
        <begin position="9"/>
        <end position="99"/>
    </location>
</feature>
<dbReference type="Pfam" id="PF08770">
    <property type="entry name" value="SoxZ"/>
    <property type="match status" value="1"/>
</dbReference>
<gene>
    <name evidence="2" type="ORF">SAMN02745130_00303</name>
</gene>
<name>A0A1T4VU34_9GAMM</name>
<dbReference type="InterPro" id="IPR013783">
    <property type="entry name" value="Ig-like_fold"/>
</dbReference>
<dbReference type="Proteomes" id="UP000190460">
    <property type="component" value="Unassembled WGS sequence"/>
</dbReference>
<proteinExistence type="predicted"/>
<dbReference type="InterPro" id="IPR014756">
    <property type="entry name" value="Ig_E-set"/>
</dbReference>